<feature type="non-terminal residue" evidence="1">
    <location>
        <position position="1"/>
    </location>
</feature>
<proteinExistence type="predicted"/>
<evidence type="ECO:0000313" key="1">
    <source>
        <dbReference type="EMBL" id="ETI52327.1"/>
    </source>
</evidence>
<protein>
    <submittedName>
        <fullName evidence="1">Uncharacterized protein</fullName>
    </submittedName>
</protein>
<dbReference type="AlphaFoldDB" id="V9FPG9"/>
<sequence>AHEQQVHQQLLADTSRDVGTNRVLSRTVGSRLVVLWENVLTH</sequence>
<organism evidence="1 2">
    <name type="scientific">Phytophthora nicotianae P1569</name>
    <dbReference type="NCBI Taxonomy" id="1317065"/>
    <lineage>
        <taxon>Eukaryota</taxon>
        <taxon>Sar</taxon>
        <taxon>Stramenopiles</taxon>
        <taxon>Oomycota</taxon>
        <taxon>Peronosporomycetes</taxon>
        <taxon>Peronosporales</taxon>
        <taxon>Peronosporaceae</taxon>
        <taxon>Phytophthora</taxon>
    </lineage>
</organism>
<comment type="caution">
    <text evidence="1">The sequence shown here is derived from an EMBL/GenBank/DDBJ whole genome shotgun (WGS) entry which is preliminary data.</text>
</comment>
<reference evidence="1 2" key="1">
    <citation type="submission" date="2013-11" db="EMBL/GenBank/DDBJ databases">
        <title>The Genome Sequence of Phytophthora parasitica P1569.</title>
        <authorList>
            <consortium name="The Broad Institute Genomics Platform"/>
            <person name="Russ C."/>
            <person name="Tyler B."/>
            <person name="Panabieres F."/>
            <person name="Shan W."/>
            <person name="Tripathy S."/>
            <person name="Grunwald N."/>
            <person name="Machado M."/>
            <person name="Johnson C.S."/>
            <person name="Arredondo F."/>
            <person name="Hong C."/>
            <person name="Coffey M."/>
            <person name="Young S.K."/>
            <person name="Zeng Q."/>
            <person name="Gargeya S."/>
            <person name="Fitzgerald M."/>
            <person name="Abouelleil A."/>
            <person name="Alvarado L."/>
            <person name="Chapman S.B."/>
            <person name="Gainer-Dewar J."/>
            <person name="Goldberg J."/>
            <person name="Griggs A."/>
            <person name="Gujja S."/>
            <person name="Hansen M."/>
            <person name="Howarth C."/>
            <person name="Imamovic A."/>
            <person name="Ireland A."/>
            <person name="Larimer J."/>
            <person name="McCowan C."/>
            <person name="Murphy C."/>
            <person name="Pearson M."/>
            <person name="Poon T.W."/>
            <person name="Priest M."/>
            <person name="Roberts A."/>
            <person name="Saif S."/>
            <person name="Shea T."/>
            <person name="Sykes S."/>
            <person name="Wortman J."/>
            <person name="Nusbaum C."/>
            <person name="Birren B."/>
        </authorList>
    </citation>
    <scope>NUCLEOTIDE SEQUENCE [LARGE SCALE GENOMIC DNA]</scope>
    <source>
        <strain evidence="1 2">P1569</strain>
    </source>
</reference>
<dbReference type="EMBL" id="ANIZ01000819">
    <property type="protein sequence ID" value="ETI52327.1"/>
    <property type="molecule type" value="Genomic_DNA"/>
</dbReference>
<dbReference type="Proteomes" id="UP000018721">
    <property type="component" value="Unassembled WGS sequence"/>
</dbReference>
<evidence type="ECO:0000313" key="2">
    <source>
        <dbReference type="Proteomes" id="UP000018721"/>
    </source>
</evidence>
<dbReference type="HOGENOM" id="CLU_3263568_0_0_1"/>
<keyword evidence="2" id="KW-1185">Reference proteome</keyword>
<name>V9FPG9_PHYNI</name>
<accession>V9FPG9</accession>
<gene>
    <name evidence="1" type="ORF">F443_04506</name>
</gene>